<dbReference type="CDD" id="cd00063">
    <property type="entry name" value="FN3"/>
    <property type="match status" value="3"/>
</dbReference>
<dbReference type="InterPro" id="IPR050964">
    <property type="entry name" value="Striated_Muscle_Regulatory"/>
</dbReference>
<dbReference type="InterPro" id="IPR013783">
    <property type="entry name" value="Ig-like_fold"/>
</dbReference>
<reference evidence="3" key="1">
    <citation type="submission" date="2023-04" db="EMBL/GenBank/DDBJ databases">
        <title>Phytophthora lilii NBRC 32176.</title>
        <authorList>
            <person name="Ichikawa N."/>
            <person name="Sato H."/>
            <person name="Tonouchi N."/>
        </authorList>
    </citation>
    <scope>NUCLEOTIDE SEQUENCE</scope>
    <source>
        <strain evidence="3">NBRC 32176</strain>
    </source>
</reference>
<dbReference type="OrthoDB" id="504170at2759"/>
<keyword evidence="4" id="KW-1185">Reference proteome</keyword>
<dbReference type="EMBL" id="BSXW01001201">
    <property type="protein sequence ID" value="GMF34613.1"/>
    <property type="molecule type" value="Genomic_DNA"/>
</dbReference>
<organism evidence="3 4">
    <name type="scientific">Phytophthora lilii</name>
    <dbReference type="NCBI Taxonomy" id="2077276"/>
    <lineage>
        <taxon>Eukaryota</taxon>
        <taxon>Sar</taxon>
        <taxon>Stramenopiles</taxon>
        <taxon>Oomycota</taxon>
        <taxon>Peronosporomycetes</taxon>
        <taxon>Peronosporales</taxon>
        <taxon>Peronosporaceae</taxon>
        <taxon>Phytophthora</taxon>
    </lineage>
</organism>
<evidence type="ECO:0000313" key="3">
    <source>
        <dbReference type="EMBL" id="GMF34613.1"/>
    </source>
</evidence>
<feature type="domain" description="Fibronectin type-III" evidence="2">
    <location>
        <begin position="1012"/>
        <end position="1111"/>
    </location>
</feature>
<evidence type="ECO:0000259" key="2">
    <source>
        <dbReference type="PROSITE" id="PS50853"/>
    </source>
</evidence>
<dbReference type="PRINTS" id="PR00014">
    <property type="entry name" value="FNTYPEIII"/>
</dbReference>
<dbReference type="SUPFAM" id="SSF49265">
    <property type="entry name" value="Fibronectin type III"/>
    <property type="match status" value="6"/>
</dbReference>
<sequence>MGHQYYIEVYAYNSNGKGSAPGTTSTATPRQVPNAPSNVDLLVVSGHEIEVFFSPPALAVTNMSPEYNKDISSYIVQWDLDSTFKHGLSICKGCASALTGIVLTVRTPLGNLLSQGSKFTVTELGCVMEVAKVVSNTVVQVVGGHSCDNFNTRSYSLTHYTYPPAVVSGGLIQGSPPFRYLISSLIVTTTYYVRVAAVNSVPVQQIALDGIPPDNRQWSSPLSVVTKDRVPDAPLSVALYSFSGTILQLQVQPSTRDGKGSGGAAITAFWIEIDTVSTFDSAAKSVPIEVLITSGLIPELYVGGPRIYYLTGLTTGTRYFAQVKAKNTIGYSRATLAPVPVAPTRHSDSPINAKVTTLTVSSTPIDSATVTWQKPAFNGGLGLTSYKIECWRSKSRPEVQVIELKWKTTPTQAPFSLAFRGGKSEDLLMDVSAENLRSAIMNIATGGSLTVGHVEVSRSTINNNLGYQWTVTFDNNNMNAGNQPLLQLEIGNVVGSQDVSGRVFEITSGIAVPASPSFPGKPEVQVLVTYHPLTVVGGYFRLGYKGSAWTNYLPASISAANLKLALEALPTVGVVNVNLEAMQLSGHAYILGQVWSITFISNVGNLPPLTVEPSKLTPADAFLGVKDGDNAVDGNGVLCLPGSDVITCPGLWPLAIANLRQQAAPQKLVVELAVPGEAAVDYAFYETLSAAALTYTIPGLIPGQPYFVAVTAKNALGLGIRAQTSPTTVIPPLQVPSAPTSVSVNVNPGVATQLLAAWAAPSSDGGSAVRMYRIEYDPSPLFTNRGQEDVWCPVAPISAVWRVQTVRTSATTTKKISSGFFRLQLTRFNAMDLSEPIPWNAVATTREEIGSVVVTDSQVFCTSSSPTCPSNINFPYGRLEKSGSMQSKLNYFSRITNGVDVQRSSVEASDGGFTWSITFLDTGDNFVLAAKDIKLNCDDPQTCSTATYDVLVTKVRSGVLPPACVGSRIVPATGALTKGQLYNLRVSAYNEVGFGKPGVAPNPQKPMVVPGPPTAVTLAVYSVSELVVLFSPPDDNGGDTVTDYEVQWALDSAFTTPSSVTVTIMTGVSAPYRRVISSLTKGTPYFTRIRARNSQGYGPFQLSSPTKMQPYTTPSAPTQVASGITSATMLTVRWAPPSDDGGDTISAYVVQWDVAAGFDSLALTTGTTVTVSDATQRSYTITGLTPGTLYYVRVFAKNRGGQGTPQTSTPASLVPAVTNPGKPNTLTVAPTLVAGELRVTWQAPVIPFHGYPCAGTLRAPGSCPIVGSLNMVYGGVDLANYVVQYSEKSDFSVPTEVTTSSSVVTALLTGLVSGKTYYVQVYAVNAQTMRSAFCKRANTQSLLCPDQQVLLDGTVVTGDFVSAKPL</sequence>
<evidence type="ECO:0000313" key="4">
    <source>
        <dbReference type="Proteomes" id="UP001165083"/>
    </source>
</evidence>
<feature type="domain" description="Fibronectin type-III" evidence="2">
    <location>
        <begin position="738"/>
        <end position="848"/>
    </location>
</feature>
<dbReference type="InterPro" id="IPR003961">
    <property type="entry name" value="FN3_dom"/>
</dbReference>
<dbReference type="PANTHER" id="PTHR13817:SF73">
    <property type="entry name" value="FIBRONECTIN TYPE-III DOMAIN-CONTAINING PROTEIN"/>
    <property type="match status" value="1"/>
</dbReference>
<accession>A0A9W6XAC8</accession>
<name>A0A9W6XAC8_9STRA</name>
<dbReference type="PANTHER" id="PTHR13817">
    <property type="entry name" value="TITIN"/>
    <property type="match status" value="1"/>
</dbReference>
<comment type="caution">
    <text evidence="3">The sequence shown here is derived from an EMBL/GenBank/DDBJ whole genome shotgun (WGS) entry which is preliminary data.</text>
</comment>
<protein>
    <submittedName>
        <fullName evidence="3">Unnamed protein product</fullName>
    </submittedName>
</protein>
<feature type="domain" description="Fibronectin type-III" evidence="2">
    <location>
        <begin position="1113"/>
        <end position="1216"/>
    </location>
</feature>
<evidence type="ECO:0000256" key="1">
    <source>
        <dbReference type="ARBA" id="ARBA00022737"/>
    </source>
</evidence>
<keyword evidence="1" id="KW-0677">Repeat</keyword>
<dbReference type="Proteomes" id="UP001165083">
    <property type="component" value="Unassembled WGS sequence"/>
</dbReference>
<dbReference type="Pfam" id="PF00041">
    <property type="entry name" value="fn3"/>
    <property type="match status" value="2"/>
</dbReference>
<gene>
    <name evidence="3" type="ORF">Plil01_001474900</name>
</gene>
<dbReference type="Gene3D" id="2.60.40.10">
    <property type="entry name" value="Immunoglobulins"/>
    <property type="match status" value="7"/>
</dbReference>
<proteinExistence type="predicted"/>
<dbReference type="InterPro" id="IPR036116">
    <property type="entry name" value="FN3_sf"/>
</dbReference>
<dbReference type="PROSITE" id="PS50853">
    <property type="entry name" value="FN3"/>
    <property type="match status" value="4"/>
</dbReference>
<dbReference type="SMART" id="SM00060">
    <property type="entry name" value="FN3"/>
    <property type="match status" value="7"/>
</dbReference>
<feature type="domain" description="Fibronectin type-III" evidence="2">
    <location>
        <begin position="1222"/>
        <end position="1346"/>
    </location>
</feature>